<comment type="caution">
    <text evidence="2">The sequence shown here is derived from an EMBL/GenBank/DDBJ whole genome shotgun (WGS) entry which is preliminary data.</text>
</comment>
<protein>
    <submittedName>
        <fullName evidence="2">Uncharacterized protein</fullName>
    </submittedName>
</protein>
<name>A0AAU9JYN3_9CILI</name>
<gene>
    <name evidence="2" type="ORF">BSTOLATCC_MIC53527</name>
</gene>
<organism evidence="2 3">
    <name type="scientific">Blepharisma stoltei</name>
    <dbReference type="NCBI Taxonomy" id="1481888"/>
    <lineage>
        <taxon>Eukaryota</taxon>
        <taxon>Sar</taxon>
        <taxon>Alveolata</taxon>
        <taxon>Ciliophora</taxon>
        <taxon>Postciliodesmatophora</taxon>
        <taxon>Heterotrichea</taxon>
        <taxon>Heterotrichida</taxon>
        <taxon>Blepharismidae</taxon>
        <taxon>Blepharisma</taxon>
    </lineage>
</organism>
<sequence length="280" mass="32713">MSVFFEQVNQPTPSAFQKRQTILTNLLDELLRPKEQQIIEAFMKPSPDEIIEQQKVGGQRIPIVMKKVETKKREEDEALEFPEPREIKPKVKKVDPNLRGPINSGTGLPAEKALEREQRVPIVWKKNDWGNKKGREENKEATNQAQNEPEQRVPIVYKGNKGNQKQHWNKDKGKHNEQEEEKKEISTSQAQTSQNEPEQRVPIVYKGNKGNQKQQHWNKDKGKHNEHKQSDIGKKEEQDEENKESFKQNSKKIINEKGGQKTTENNVEENKQKQKYKKKK</sequence>
<proteinExistence type="predicted"/>
<reference evidence="2" key="1">
    <citation type="submission" date="2021-09" db="EMBL/GenBank/DDBJ databases">
        <authorList>
            <consortium name="AG Swart"/>
            <person name="Singh M."/>
            <person name="Singh A."/>
            <person name="Seah K."/>
            <person name="Emmerich C."/>
        </authorList>
    </citation>
    <scope>NUCLEOTIDE SEQUENCE</scope>
    <source>
        <strain evidence="2">ATCC30299</strain>
    </source>
</reference>
<evidence type="ECO:0000256" key="1">
    <source>
        <dbReference type="SAM" id="MobiDB-lite"/>
    </source>
</evidence>
<feature type="compositionally biased region" description="Basic and acidic residues" evidence="1">
    <location>
        <begin position="227"/>
        <end position="237"/>
    </location>
</feature>
<feature type="compositionally biased region" description="Basic and acidic residues" evidence="1">
    <location>
        <begin position="112"/>
        <end position="140"/>
    </location>
</feature>
<keyword evidence="3" id="KW-1185">Reference proteome</keyword>
<dbReference type="EMBL" id="CAJZBQ010000053">
    <property type="protein sequence ID" value="CAG9331457.1"/>
    <property type="molecule type" value="Genomic_DNA"/>
</dbReference>
<feature type="compositionally biased region" description="Basic and acidic residues" evidence="1">
    <location>
        <begin position="168"/>
        <end position="185"/>
    </location>
</feature>
<feature type="region of interest" description="Disordered" evidence="1">
    <location>
        <begin position="84"/>
        <end position="280"/>
    </location>
</feature>
<feature type="compositionally biased region" description="Basic and acidic residues" evidence="1">
    <location>
        <begin position="84"/>
        <end position="96"/>
    </location>
</feature>
<accession>A0AAU9JYN3</accession>
<dbReference type="AlphaFoldDB" id="A0AAU9JYN3"/>
<dbReference type="Proteomes" id="UP001162131">
    <property type="component" value="Unassembled WGS sequence"/>
</dbReference>
<evidence type="ECO:0000313" key="3">
    <source>
        <dbReference type="Proteomes" id="UP001162131"/>
    </source>
</evidence>
<evidence type="ECO:0000313" key="2">
    <source>
        <dbReference type="EMBL" id="CAG9331457.1"/>
    </source>
</evidence>
<feature type="compositionally biased region" description="Polar residues" evidence="1">
    <location>
        <begin position="186"/>
        <end position="196"/>
    </location>
</feature>